<evidence type="ECO:0000256" key="4">
    <source>
        <dbReference type="SAM" id="SignalP"/>
    </source>
</evidence>
<sequence>MEGKMKVMMGLWGFGLLFFLVMFSSGKTVHGITCSEAVAALQPCFSFLSGTDQLPNAPCCMAVQAVNKEATTKEIRKQLCECFKQAGPAAGVKPEKAKKIPDLCHVQVPVPIDPSIDFSK</sequence>
<keyword evidence="3" id="KW-0813">Transport</keyword>
<comment type="caution">
    <text evidence="6">The sequence shown here is derived from an EMBL/GenBank/DDBJ whole genome shotgun (WGS) entry which is preliminary data.</text>
</comment>
<dbReference type="EMBL" id="JARPOI010000010">
    <property type="protein sequence ID" value="KAJ9169893.1"/>
    <property type="molecule type" value="Genomic_DNA"/>
</dbReference>
<dbReference type="SUPFAM" id="SSF47699">
    <property type="entry name" value="Bifunctional inhibitor/lipid-transfer protein/seed storage 2S albumin"/>
    <property type="match status" value="1"/>
</dbReference>
<dbReference type="CDD" id="cd01960">
    <property type="entry name" value="nsLTP1"/>
    <property type="match status" value="1"/>
</dbReference>
<dbReference type="SMART" id="SM00499">
    <property type="entry name" value="AAI"/>
    <property type="match status" value="1"/>
</dbReference>
<evidence type="ECO:0000256" key="3">
    <source>
        <dbReference type="RuleBase" id="RU000628"/>
    </source>
</evidence>
<protein>
    <recommendedName>
        <fullName evidence="3">Non-specific lipid-transfer protein</fullName>
    </recommendedName>
</protein>
<proteinExistence type="inferred from homology"/>
<dbReference type="PANTHER" id="PTHR33076">
    <property type="entry name" value="NON-SPECIFIC LIPID-TRANSFER PROTEIN 2-RELATED"/>
    <property type="match status" value="1"/>
</dbReference>
<comment type="function">
    <text evidence="3">Plant non-specific lipid-transfer proteins transfer phospholipids as well as galactolipids across membranes. May play a role in wax or cutin deposition in the cell walls of expanding epidermal cells and certain secretory tissues.</text>
</comment>
<dbReference type="InterPro" id="IPR036312">
    <property type="entry name" value="Bifun_inhib/LTP/seed_sf"/>
</dbReference>
<evidence type="ECO:0000313" key="7">
    <source>
        <dbReference type="Proteomes" id="UP001174677"/>
    </source>
</evidence>
<keyword evidence="4" id="KW-0732">Signal</keyword>
<comment type="similarity">
    <text evidence="1 3">Belongs to the plant LTP family.</text>
</comment>
<accession>A0ABQ9LQS8</accession>
<keyword evidence="7" id="KW-1185">Reference proteome</keyword>
<evidence type="ECO:0000313" key="6">
    <source>
        <dbReference type="EMBL" id="KAJ9169893.1"/>
    </source>
</evidence>
<organism evidence="6 7">
    <name type="scientific">Hevea brasiliensis</name>
    <name type="common">Para rubber tree</name>
    <name type="synonym">Siphonia brasiliensis</name>
    <dbReference type="NCBI Taxonomy" id="3981"/>
    <lineage>
        <taxon>Eukaryota</taxon>
        <taxon>Viridiplantae</taxon>
        <taxon>Streptophyta</taxon>
        <taxon>Embryophyta</taxon>
        <taxon>Tracheophyta</taxon>
        <taxon>Spermatophyta</taxon>
        <taxon>Magnoliopsida</taxon>
        <taxon>eudicotyledons</taxon>
        <taxon>Gunneridae</taxon>
        <taxon>Pentapetalae</taxon>
        <taxon>rosids</taxon>
        <taxon>fabids</taxon>
        <taxon>Malpighiales</taxon>
        <taxon>Euphorbiaceae</taxon>
        <taxon>Crotonoideae</taxon>
        <taxon>Micrandreae</taxon>
        <taxon>Hevea</taxon>
    </lineage>
</organism>
<evidence type="ECO:0000259" key="5">
    <source>
        <dbReference type="SMART" id="SM00499"/>
    </source>
</evidence>
<gene>
    <name evidence="6" type="ORF">P3X46_018040</name>
</gene>
<feature type="chain" id="PRO_5046184080" description="Non-specific lipid-transfer protein" evidence="4">
    <location>
        <begin position="27"/>
        <end position="120"/>
    </location>
</feature>
<reference evidence="6 7" key="1">
    <citation type="journal article" date="2023" name="Plant Biotechnol. J.">
        <title>Chromosome-level wild Hevea brasiliensis genome provides new tools for genomic-assisted breeding and valuable loci to elevate rubber yield.</title>
        <authorList>
            <person name="Cheng H."/>
            <person name="Song X."/>
            <person name="Hu Y."/>
            <person name="Wu T."/>
            <person name="Yang Q."/>
            <person name="An Z."/>
            <person name="Feng S."/>
            <person name="Deng Z."/>
            <person name="Wu W."/>
            <person name="Zeng X."/>
            <person name="Tu M."/>
            <person name="Wang X."/>
            <person name="Huang H."/>
        </authorList>
    </citation>
    <scope>NUCLEOTIDE SEQUENCE [LARGE SCALE GENOMIC DNA]</scope>
    <source>
        <strain evidence="6">MT/VB/25A 57/8</strain>
    </source>
</reference>
<name>A0ABQ9LQS8_HEVBR</name>
<dbReference type="PRINTS" id="PR00382">
    <property type="entry name" value="LIPIDTRNSFER"/>
</dbReference>
<keyword evidence="3" id="KW-0446">Lipid-binding</keyword>
<evidence type="ECO:0000256" key="1">
    <source>
        <dbReference type="ARBA" id="ARBA00009748"/>
    </source>
</evidence>
<dbReference type="Proteomes" id="UP001174677">
    <property type="component" value="Chromosome 10"/>
</dbReference>
<dbReference type="InterPro" id="IPR016140">
    <property type="entry name" value="Bifunc_inhib/LTP/seed_store"/>
</dbReference>
<dbReference type="Gene3D" id="1.10.110.10">
    <property type="entry name" value="Plant lipid-transfer and hydrophobic proteins"/>
    <property type="match status" value="1"/>
</dbReference>
<evidence type="ECO:0000256" key="2">
    <source>
        <dbReference type="ARBA" id="ARBA00023157"/>
    </source>
</evidence>
<feature type="domain" description="Bifunctional inhibitor/plant lipid transfer protein/seed storage helical" evidence="5">
    <location>
        <begin position="34"/>
        <end position="118"/>
    </location>
</feature>
<keyword evidence="2" id="KW-1015">Disulfide bond</keyword>
<feature type="signal peptide" evidence="4">
    <location>
        <begin position="1"/>
        <end position="26"/>
    </location>
</feature>
<dbReference type="Pfam" id="PF00234">
    <property type="entry name" value="Tryp_alpha_amyl"/>
    <property type="match status" value="1"/>
</dbReference>
<dbReference type="InterPro" id="IPR000528">
    <property type="entry name" value="Plant_nsLTP"/>
</dbReference>